<dbReference type="PANTHER" id="PTHR33231">
    <property type="entry name" value="30S RIBOSOMAL PROTEIN"/>
    <property type="match status" value="1"/>
</dbReference>
<dbReference type="Proteomes" id="UP001156664">
    <property type="component" value="Unassembled WGS sequence"/>
</dbReference>
<dbReference type="Gene3D" id="3.30.160.100">
    <property type="entry name" value="Ribosome hibernation promotion factor-like"/>
    <property type="match status" value="1"/>
</dbReference>
<comment type="subunit">
    <text evidence="2">Associates exclusively with 100S ribosomes, which are dimers of 70S ribosomes.</text>
</comment>
<keyword evidence="1" id="KW-0810">Translation regulation</keyword>
<evidence type="ECO:0000313" key="5">
    <source>
        <dbReference type="EMBL" id="GLR27391.1"/>
    </source>
</evidence>
<evidence type="ECO:0000256" key="1">
    <source>
        <dbReference type="ARBA" id="ARBA00022845"/>
    </source>
</evidence>
<accession>A0ABQ5YU08</accession>
<proteinExistence type="predicted"/>
<dbReference type="RefSeq" id="WP_284282150.1">
    <property type="nucleotide sequence ID" value="NZ_BSOJ01000030.1"/>
</dbReference>
<dbReference type="CDD" id="cd00552">
    <property type="entry name" value="RaiA"/>
    <property type="match status" value="1"/>
</dbReference>
<evidence type="ECO:0000256" key="3">
    <source>
        <dbReference type="ARBA" id="ARBA00041148"/>
    </source>
</evidence>
<dbReference type="NCBIfam" id="TIGR00741">
    <property type="entry name" value="yfiA"/>
    <property type="match status" value="1"/>
</dbReference>
<dbReference type="InterPro" id="IPR036567">
    <property type="entry name" value="RHF-like"/>
</dbReference>
<sequence length="110" mass="12560">MNLNINGHHLEVTPAIRSYVIEKLDRIKRHFDHVIDASVTLSVIKLVQRAEITLHVRGRDIHAEAHHDNLYAAIDALADKIDRQVLRHKDKVTNHNHVPVKHQPAEAATE</sequence>
<protein>
    <recommendedName>
        <fullName evidence="3">Ribosome hibernation promoting factor</fullName>
    </recommendedName>
</protein>
<reference evidence="6" key="1">
    <citation type="journal article" date="2019" name="Int. J. Syst. Evol. Microbiol.">
        <title>The Global Catalogue of Microorganisms (GCM) 10K type strain sequencing project: providing services to taxonomists for standard genome sequencing and annotation.</title>
        <authorList>
            <consortium name="The Broad Institute Genomics Platform"/>
            <consortium name="The Broad Institute Genome Sequencing Center for Infectious Disease"/>
            <person name="Wu L."/>
            <person name="Ma J."/>
        </authorList>
    </citation>
    <scope>NUCLEOTIDE SEQUENCE [LARGE SCALE GENOMIC DNA]</scope>
    <source>
        <strain evidence="6">NBRC 105857</strain>
    </source>
</reference>
<evidence type="ECO:0000256" key="2">
    <source>
        <dbReference type="ARBA" id="ARBA00038695"/>
    </source>
</evidence>
<gene>
    <name evidence="5" type="primary">rpoN_2</name>
    <name evidence="5" type="ORF">GCM10007875_24820</name>
</gene>
<keyword evidence="6" id="KW-1185">Reference proteome</keyword>
<dbReference type="InterPro" id="IPR050574">
    <property type="entry name" value="HPF/YfiA_ribosome-assoc"/>
</dbReference>
<evidence type="ECO:0000313" key="6">
    <source>
        <dbReference type="Proteomes" id="UP001156664"/>
    </source>
</evidence>
<dbReference type="EMBL" id="BSOJ01000030">
    <property type="protein sequence ID" value="GLR27391.1"/>
    <property type="molecule type" value="Genomic_DNA"/>
</dbReference>
<dbReference type="PANTHER" id="PTHR33231:SF1">
    <property type="entry name" value="30S RIBOSOMAL PROTEIN"/>
    <property type="match status" value="1"/>
</dbReference>
<feature type="region of interest" description="Disordered" evidence="4">
    <location>
        <begin position="91"/>
        <end position="110"/>
    </location>
</feature>
<name>A0ABQ5YU08_9BURK</name>
<dbReference type="Pfam" id="PF02482">
    <property type="entry name" value="Ribosomal_S30AE"/>
    <property type="match status" value="1"/>
</dbReference>
<comment type="caution">
    <text evidence="5">The sequence shown here is derived from an EMBL/GenBank/DDBJ whole genome shotgun (WGS) entry which is preliminary data.</text>
</comment>
<evidence type="ECO:0000256" key="4">
    <source>
        <dbReference type="SAM" id="MobiDB-lite"/>
    </source>
</evidence>
<organism evidence="5 6">
    <name type="scientific">Limnobacter litoralis</name>
    <dbReference type="NCBI Taxonomy" id="481366"/>
    <lineage>
        <taxon>Bacteria</taxon>
        <taxon>Pseudomonadati</taxon>
        <taxon>Pseudomonadota</taxon>
        <taxon>Betaproteobacteria</taxon>
        <taxon>Burkholderiales</taxon>
        <taxon>Burkholderiaceae</taxon>
        <taxon>Limnobacter</taxon>
    </lineage>
</organism>
<dbReference type="SUPFAM" id="SSF69754">
    <property type="entry name" value="Ribosome binding protein Y (YfiA homologue)"/>
    <property type="match status" value="1"/>
</dbReference>
<dbReference type="InterPro" id="IPR003489">
    <property type="entry name" value="RHF/RaiA"/>
</dbReference>